<evidence type="ECO:0000256" key="7">
    <source>
        <dbReference type="ARBA" id="ARBA00022990"/>
    </source>
</evidence>
<proteinExistence type="inferred from homology"/>
<evidence type="ECO:0000256" key="1">
    <source>
        <dbReference type="ARBA" id="ARBA00004123"/>
    </source>
</evidence>
<comment type="function">
    <text evidence="13">Transcriptional corepressor that mediates the transcriptional repression activity of some nuclear receptors by promoting chromatin condensation, thus preventing access of the basal transcription. Acts by recruiting chromatin modifiers, such as histone deacetylases HDAC1, HDAC2 and HDAC3. Required to activate the histone deacetylase activity of HDAC3. Involved in the regulation BCL6-dependent of the germinal center (GC) reactions, mainly through the control of the GC B-cells proliferation and survival. Recruited by ZBTB7A to the androgen response elements/ARE on target genes, negatively regulates androgen receptor signaling and androgen-induced cell proliferation.</text>
</comment>
<dbReference type="CDD" id="cd00167">
    <property type="entry name" value="SANT"/>
    <property type="match status" value="1"/>
</dbReference>
<dbReference type="PANTHER" id="PTHR13992:SF21">
    <property type="entry name" value="NUCLEAR RECEPTOR COREPRESSOR 2"/>
    <property type="match status" value="1"/>
</dbReference>
<comment type="caution">
    <text evidence="22">The sequence shown here is derived from an EMBL/GenBank/DDBJ whole genome shotgun (WGS) entry which is preliminary data.</text>
</comment>
<accession>A0A7J7QWW3</accession>
<evidence type="ECO:0000256" key="13">
    <source>
        <dbReference type="ARBA" id="ARBA00059816"/>
    </source>
</evidence>
<sequence length="742" mass="86479">MSGSTQPVAQTWRATEPRYPPHGISYPVQIARSHTDVGLLEYQHHPRDYAAHLSPGSIIQPQRRRPSLLSEFQPGNERSQELHLRPESHSYLPELGKSEMEFTDSKRPRLELLPDSLLRPAPLLAASQPGGSEDLAKERSLAGKLEPVSPPSPPHADPELELVPPRLSKEELIQSMDRVDREITMVEQQISKLKKKQQQLEEEAAKPPEPEKPVSPPPIESKHRSLVQIIYDENRKKAEAAHRILEGLGPQVELPLYNQPSDTRQYHENIKINQAMRKKLILYFKRRNHARKQWEQKFCQRYDQLMEAWEKKVERIENNPRRRAKESKVREYYEKQFPEIRKQRELQERMQSRVGQRGSGLSMSAARSEHEVSEIIDGLSEQENLEKQMRQLAVIPPMLYDADQQRIKFINMNGLMDDPMKVYKDRQVMNMWSEQEKETFREKFMQHPKNFGLIASFLERKTVAECVLYYYLTKKNENYKSLVRRSYRRRGKSQQQQQQQMPRGSQEEKEEKEKEAEKEEERPDVENDKEELTKEKTDDTSGEDNDEKEAVASKGRKTANSQGRRKGRITRSMANEANSEEAVTPQQSAELASMEMNESSRWTEEEMETAKKGLLEHGRNWSAIARMVGSKTVSQCKNFYFNYKKRQNLDEILQQHKLKMERRRGGRASQRKCSPERRGEERRGRFLRSCSWKRPFRAALLARSLPLPPSLPLFPSVSPSPLSPQFGHTSHARQPALKMWGN</sequence>
<dbReference type="PROSITE" id="PS50090">
    <property type="entry name" value="MYB_LIKE"/>
    <property type="match status" value="1"/>
</dbReference>
<keyword evidence="3" id="KW-0488">Methylation</keyword>
<evidence type="ECO:0000313" key="23">
    <source>
        <dbReference type="Proteomes" id="UP000527355"/>
    </source>
</evidence>
<dbReference type="Gene3D" id="1.10.10.60">
    <property type="entry name" value="Homeodomain-like"/>
    <property type="match status" value="1"/>
</dbReference>
<evidence type="ECO:0000256" key="17">
    <source>
        <dbReference type="ARBA" id="ARBA00079100"/>
    </source>
</evidence>
<evidence type="ECO:0000256" key="15">
    <source>
        <dbReference type="ARBA" id="ARBA00075960"/>
    </source>
</evidence>
<dbReference type="Proteomes" id="UP000527355">
    <property type="component" value="Unassembled WGS sequence"/>
</dbReference>
<dbReference type="GO" id="GO:0000122">
    <property type="term" value="P:negative regulation of transcription by RNA polymerase II"/>
    <property type="evidence" value="ECO:0007669"/>
    <property type="project" value="UniProtKB-ARBA"/>
</dbReference>
<dbReference type="PROSITE" id="PS51293">
    <property type="entry name" value="SANT"/>
    <property type="match status" value="2"/>
</dbReference>
<organism evidence="22 23">
    <name type="scientific">Myotis myotis</name>
    <name type="common">Greater mouse-eared bat</name>
    <name type="synonym">Vespertilio myotis</name>
    <dbReference type="NCBI Taxonomy" id="51298"/>
    <lineage>
        <taxon>Eukaryota</taxon>
        <taxon>Metazoa</taxon>
        <taxon>Chordata</taxon>
        <taxon>Craniata</taxon>
        <taxon>Vertebrata</taxon>
        <taxon>Euteleostomi</taxon>
        <taxon>Mammalia</taxon>
        <taxon>Eutheria</taxon>
        <taxon>Laurasiatheria</taxon>
        <taxon>Chiroptera</taxon>
        <taxon>Yangochiroptera</taxon>
        <taxon>Vespertilionidae</taxon>
        <taxon>Myotis</taxon>
    </lineage>
</organism>
<keyword evidence="5" id="KW-0597">Phosphoprotein</keyword>
<dbReference type="Pfam" id="PF00249">
    <property type="entry name" value="Myb_DNA-binding"/>
    <property type="match status" value="2"/>
</dbReference>
<feature type="region of interest" description="Disordered" evidence="18">
    <location>
        <begin position="194"/>
        <end position="221"/>
    </location>
</feature>
<feature type="region of interest" description="Disordered" evidence="18">
    <location>
        <begin position="487"/>
        <end position="598"/>
    </location>
</feature>
<dbReference type="InterPro" id="IPR017930">
    <property type="entry name" value="Myb_dom"/>
</dbReference>
<evidence type="ECO:0000256" key="10">
    <source>
        <dbReference type="ARBA" id="ARBA00023125"/>
    </source>
</evidence>
<dbReference type="InterPro" id="IPR017884">
    <property type="entry name" value="SANT_dom"/>
</dbReference>
<dbReference type="PROSITE" id="PS51294">
    <property type="entry name" value="HTH_MYB"/>
    <property type="match status" value="1"/>
</dbReference>
<dbReference type="GO" id="GO:0016604">
    <property type="term" value="C:nuclear body"/>
    <property type="evidence" value="ECO:0007669"/>
    <property type="project" value="UniProtKB-ARBA"/>
</dbReference>
<dbReference type="Gene3D" id="1.20.5.430">
    <property type="match status" value="1"/>
</dbReference>
<evidence type="ECO:0000256" key="12">
    <source>
        <dbReference type="ARBA" id="ARBA00023242"/>
    </source>
</evidence>
<dbReference type="GO" id="GO:0000785">
    <property type="term" value="C:chromatin"/>
    <property type="evidence" value="ECO:0007669"/>
    <property type="project" value="TreeGrafter"/>
</dbReference>
<feature type="region of interest" description="Disordered" evidence="18">
    <location>
        <begin position="722"/>
        <end position="742"/>
    </location>
</feature>
<feature type="domain" description="HTH myb-type" evidence="21">
    <location>
        <begin position="601"/>
        <end position="648"/>
    </location>
</feature>
<keyword evidence="22" id="KW-0675">Receptor</keyword>
<feature type="domain" description="Myb-like" evidence="19">
    <location>
        <begin position="600"/>
        <end position="644"/>
    </location>
</feature>
<dbReference type="InterPro" id="IPR001005">
    <property type="entry name" value="SANT/Myb"/>
</dbReference>
<keyword evidence="23" id="KW-1185">Reference proteome</keyword>
<reference evidence="22 23" key="1">
    <citation type="journal article" date="2020" name="Nature">
        <title>Six reference-quality genomes reveal evolution of bat adaptations.</title>
        <authorList>
            <person name="Jebb D."/>
            <person name="Huang Z."/>
            <person name="Pippel M."/>
            <person name="Hughes G.M."/>
            <person name="Lavrichenko K."/>
            <person name="Devanna P."/>
            <person name="Winkler S."/>
            <person name="Jermiin L.S."/>
            <person name="Skirmuntt E.C."/>
            <person name="Katzourakis A."/>
            <person name="Burkitt-Gray L."/>
            <person name="Ray D.A."/>
            <person name="Sullivan K.A.M."/>
            <person name="Roscito J.G."/>
            <person name="Kirilenko B.M."/>
            <person name="Davalos L.M."/>
            <person name="Corthals A.P."/>
            <person name="Power M.L."/>
            <person name="Jones G."/>
            <person name="Ransome R.D."/>
            <person name="Dechmann D.K.N."/>
            <person name="Locatelli A.G."/>
            <person name="Puechmaille S.J."/>
            <person name="Fedrigo O."/>
            <person name="Jarvis E.D."/>
            <person name="Hiller M."/>
            <person name="Vernes S.C."/>
            <person name="Myers E.W."/>
            <person name="Teeling E.C."/>
        </authorList>
    </citation>
    <scope>NUCLEOTIDE SEQUENCE [LARGE SCALE GENOMIC DNA]</scope>
    <source>
        <strain evidence="22">MMyoMyo1</strain>
        <tissue evidence="22">Flight muscle</tissue>
    </source>
</reference>
<dbReference type="PANTHER" id="PTHR13992">
    <property type="entry name" value="NUCLEAR RECEPTOR CO-REPRESSOR RELATED NCOR"/>
    <property type="match status" value="1"/>
</dbReference>
<dbReference type="InterPro" id="IPR051571">
    <property type="entry name" value="N-CoR_corepressor"/>
</dbReference>
<dbReference type="GO" id="GO:0003677">
    <property type="term" value="F:DNA binding"/>
    <property type="evidence" value="ECO:0007669"/>
    <property type="project" value="UniProtKB-KW"/>
</dbReference>
<dbReference type="InterPro" id="IPR031557">
    <property type="entry name" value="N-CoR_GPS2_interact"/>
</dbReference>
<dbReference type="SUPFAM" id="SSF46689">
    <property type="entry name" value="Homeodomain-like"/>
    <property type="match status" value="2"/>
</dbReference>
<evidence type="ECO:0000256" key="6">
    <source>
        <dbReference type="ARBA" id="ARBA00022737"/>
    </source>
</evidence>
<evidence type="ECO:0000259" key="21">
    <source>
        <dbReference type="PROSITE" id="PS51294"/>
    </source>
</evidence>
<dbReference type="FunFam" id="1.20.58.1880:FF:000002">
    <property type="entry name" value="nuclear receptor corepressor 2 isoform X1"/>
    <property type="match status" value="1"/>
</dbReference>
<dbReference type="Pfam" id="PF15784">
    <property type="entry name" value="GPS2_interact"/>
    <property type="match status" value="1"/>
</dbReference>
<evidence type="ECO:0000259" key="20">
    <source>
        <dbReference type="PROSITE" id="PS51293"/>
    </source>
</evidence>
<dbReference type="SMART" id="SM00717">
    <property type="entry name" value="SANT"/>
    <property type="match status" value="2"/>
</dbReference>
<keyword evidence="9" id="KW-0175">Coiled coil</keyword>
<dbReference type="EMBL" id="JABWUV010000047">
    <property type="protein sequence ID" value="KAF6268356.1"/>
    <property type="molecule type" value="Genomic_DNA"/>
</dbReference>
<name>A0A7J7QWW3_MYOMY</name>
<feature type="domain" description="SANT" evidence="20">
    <location>
        <begin position="597"/>
        <end position="648"/>
    </location>
</feature>
<comment type="subcellular location">
    <subcellularLocation>
        <location evidence="1">Nucleus</location>
    </subcellularLocation>
</comment>
<evidence type="ECO:0000313" key="22">
    <source>
        <dbReference type="EMBL" id="KAF6268356.1"/>
    </source>
</evidence>
<evidence type="ECO:0000259" key="19">
    <source>
        <dbReference type="PROSITE" id="PS50090"/>
    </source>
</evidence>
<gene>
    <name evidence="22" type="ORF">mMyoMyo1_013741</name>
</gene>
<evidence type="ECO:0000256" key="3">
    <source>
        <dbReference type="ARBA" id="ARBA00022481"/>
    </source>
</evidence>
<dbReference type="FunFam" id="1.20.5.430:FF:000001">
    <property type="entry name" value="Nuclear receptor corepressor 2 isoform 1"/>
    <property type="match status" value="1"/>
</dbReference>
<comment type="similarity">
    <text evidence="2">Belongs to the N-CoR nuclear receptor corepressors family.</text>
</comment>
<keyword evidence="6" id="KW-0677">Repeat</keyword>
<feature type="compositionally biased region" description="Basic and acidic residues" evidence="18">
    <location>
        <begin position="505"/>
        <end position="539"/>
    </location>
</feature>
<dbReference type="GO" id="GO:0032991">
    <property type="term" value="C:protein-containing complex"/>
    <property type="evidence" value="ECO:0007669"/>
    <property type="project" value="UniProtKB-ARBA"/>
</dbReference>
<dbReference type="AlphaFoldDB" id="A0A7J7QWW3"/>
<evidence type="ECO:0000256" key="14">
    <source>
        <dbReference type="ARBA" id="ARBA00070044"/>
    </source>
</evidence>
<keyword evidence="7" id="KW-0007">Acetylation</keyword>
<dbReference type="FunFam" id="1.10.10.60:FF:000026">
    <property type="entry name" value="Nuclear receptor corepressor 2 isoform 1"/>
    <property type="match status" value="1"/>
</dbReference>
<keyword evidence="11" id="KW-0804">Transcription</keyword>
<dbReference type="Gene3D" id="1.20.58.1880">
    <property type="match status" value="1"/>
</dbReference>
<feature type="region of interest" description="Disordered" evidence="18">
    <location>
        <begin position="1"/>
        <end position="25"/>
    </location>
</feature>
<dbReference type="GO" id="GO:0003714">
    <property type="term" value="F:transcription corepressor activity"/>
    <property type="evidence" value="ECO:0007669"/>
    <property type="project" value="TreeGrafter"/>
</dbReference>
<feature type="region of interest" description="Disordered" evidence="18">
    <location>
        <begin position="144"/>
        <end position="167"/>
    </location>
</feature>
<protein>
    <recommendedName>
        <fullName evidence="14">Nuclear receptor corepressor 2</fullName>
    </recommendedName>
    <alternativeName>
        <fullName evidence="16">Silencing mediator of retinoic acid and thyroid hormone receptor</fullName>
    </alternativeName>
    <alternativeName>
        <fullName evidence="17">T3 receptor-associating factor</fullName>
    </alternativeName>
    <alternativeName>
        <fullName evidence="15">Thyroid-, retinoic-acid-receptor-associated corepressor</fullName>
    </alternativeName>
</protein>
<feature type="region of interest" description="Disordered" evidence="18">
    <location>
        <begin position="660"/>
        <end position="680"/>
    </location>
</feature>
<dbReference type="VEuPathDB" id="HostDB:GeneID_118655481"/>
<keyword evidence="12" id="KW-0539">Nucleus</keyword>
<feature type="compositionally biased region" description="Basic and acidic residues" evidence="18">
    <location>
        <begin position="203"/>
        <end position="212"/>
    </location>
</feature>
<evidence type="ECO:0000256" key="5">
    <source>
        <dbReference type="ARBA" id="ARBA00022553"/>
    </source>
</evidence>
<evidence type="ECO:0000256" key="16">
    <source>
        <dbReference type="ARBA" id="ARBA00077861"/>
    </source>
</evidence>
<keyword evidence="10" id="KW-0238">DNA-binding</keyword>
<evidence type="ECO:0000256" key="8">
    <source>
        <dbReference type="ARBA" id="ARBA00023015"/>
    </source>
</evidence>
<feature type="compositionally biased region" description="Polar residues" evidence="18">
    <location>
        <begin position="584"/>
        <end position="598"/>
    </location>
</feature>
<evidence type="ECO:0000256" key="2">
    <source>
        <dbReference type="ARBA" id="ARBA00010097"/>
    </source>
</evidence>
<feature type="compositionally biased region" description="Polar residues" evidence="18">
    <location>
        <begin position="1"/>
        <end position="13"/>
    </location>
</feature>
<evidence type="ECO:0000256" key="11">
    <source>
        <dbReference type="ARBA" id="ARBA00023163"/>
    </source>
</evidence>
<evidence type="ECO:0000256" key="18">
    <source>
        <dbReference type="SAM" id="MobiDB-lite"/>
    </source>
</evidence>
<feature type="domain" description="SANT" evidence="20">
    <location>
        <begin position="427"/>
        <end position="478"/>
    </location>
</feature>
<feature type="compositionally biased region" description="Basic residues" evidence="18">
    <location>
        <begin position="660"/>
        <end position="670"/>
    </location>
</feature>
<keyword evidence="8" id="KW-0805">Transcription regulation</keyword>
<evidence type="ECO:0000256" key="4">
    <source>
        <dbReference type="ARBA" id="ARBA00022491"/>
    </source>
</evidence>
<evidence type="ECO:0000256" key="9">
    <source>
        <dbReference type="ARBA" id="ARBA00023054"/>
    </source>
</evidence>
<dbReference type="InterPro" id="IPR009057">
    <property type="entry name" value="Homeodomain-like_sf"/>
</dbReference>
<keyword evidence="4" id="KW-0678">Repressor</keyword>